<comment type="caution">
    <text evidence="1">The sequence shown here is derived from an EMBL/GenBank/DDBJ whole genome shotgun (WGS) entry which is preliminary data.</text>
</comment>
<proteinExistence type="predicted"/>
<dbReference type="Proteomes" id="UP001060215">
    <property type="component" value="Chromosome 4"/>
</dbReference>
<sequence>MTSEEKQELVKPANLNAFDSISLSAGFDLSSLFEEPCLKKGEIYIPATCQSYHFEARGNYEASADEEIFEVSPLFHLVEVKKSNGDTLEYQKILNEGIRPALQDIVWAWKGDHHWQQSQLELQPLSLQLQEQLP</sequence>
<organism evidence="1 2">
    <name type="scientific">Camellia lanceoleosa</name>
    <dbReference type="NCBI Taxonomy" id="1840588"/>
    <lineage>
        <taxon>Eukaryota</taxon>
        <taxon>Viridiplantae</taxon>
        <taxon>Streptophyta</taxon>
        <taxon>Embryophyta</taxon>
        <taxon>Tracheophyta</taxon>
        <taxon>Spermatophyta</taxon>
        <taxon>Magnoliopsida</taxon>
        <taxon>eudicotyledons</taxon>
        <taxon>Gunneridae</taxon>
        <taxon>Pentapetalae</taxon>
        <taxon>asterids</taxon>
        <taxon>Ericales</taxon>
        <taxon>Theaceae</taxon>
        <taxon>Camellia</taxon>
    </lineage>
</organism>
<dbReference type="EMBL" id="CM045761">
    <property type="protein sequence ID" value="KAI8013155.1"/>
    <property type="molecule type" value="Genomic_DNA"/>
</dbReference>
<evidence type="ECO:0000313" key="1">
    <source>
        <dbReference type="EMBL" id="KAI8013155.1"/>
    </source>
</evidence>
<evidence type="ECO:0000313" key="2">
    <source>
        <dbReference type="Proteomes" id="UP001060215"/>
    </source>
</evidence>
<keyword evidence="1" id="KW-0808">Transferase</keyword>
<protein>
    <submittedName>
        <fullName evidence="1">CBL-interacting protein kinase 18</fullName>
    </submittedName>
</protein>
<gene>
    <name evidence="1" type="ORF">LOK49_LG05G01517</name>
</gene>
<keyword evidence="2" id="KW-1185">Reference proteome</keyword>
<reference evidence="1 2" key="1">
    <citation type="journal article" date="2022" name="Plant J.">
        <title>Chromosome-level genome of Camellia lanceoleosa provides a valuable resource for understanding genome evolution and self-incompatibility.</title>
        <authorList>
            <person name="Gong W."/>
            <person name="Xiao S."/>
            <person name="Wang L."/>
            <person name="Liao Z."/>
            <person name="Chang Y."/>
            <person name="Mo W."/>
            <person name="Hu G."/>
            <person name="Li W."/>
            <person name="Zhao G."/>
            <person name="Zhu H."/>
            <person name="Hu X."/>
            <person name="Ji K."/>
            <person name="Xiang X."/>
            <person name="Song Q."/>
            <person name="Yuan D."/>
            <person name="Jin S."/>
            <person name="Zhang L."/>
        </authorList>
    </citation>
    <scope>NUCLEOTIDE SEQUENCE [LARGE SCALE GENOMIC DNA]</scope>
    <source>
        <strain evidence="1">SQ_2022a</strain>
    </source>
</reference>
<keyword evidence="1" id="KW-0418">Kinase</keyword>
<accession>A0ACC0HL16</accession>
<name>A0ACC0HL16_9ERIC</name>